<evidence type="ECO:0000313" key="1">
    <source>
        <dbReference type="EMBL" id="CAG7726132.1"/>
    </source>
</evidence>
<comment type="caution">
    <text evidence="1">The sequence shown here is derived from an EMBL/GenBank/DDBJ whole genome shotgun (WGS) entry which is preliminary data.</text>
</comment>
<sequence length="85" mass="9947">ASKYAAKNTPTENFSREINDVSRTKRFGPLVPLALIIGGLGEVAYRSRWFRDAGEIRRTYPYQNLQFKELRESPRRRKGSKKRVF</sequence>
<keyword evidence="2" id="KW-1185">Reference proteome</keyword>
<dbReference type="AlphaFoldDB" id="A0A8J2JTQ3"/>
<organism evidence="1 2">
    <name type="scientific">Allacma fusca</name>
    <dbReference type="NCBI Taxonomy" id="39272"/>
    <lineage>
        <taxon>Eukaryota</taxon>
        <taxon>Metazoa</taxon>
        <taxon>Ecdysozoa</taxon>
        <taxon>Arthropoda</taxon>
        <taxon>Hexapoda</taxon>
        <taxon>Collembola</taxon>
        <taxon>Symphypleona</taxon>
        <taxon>Sminthuridae</taxon>
        <taxon>Allacma</taxon>
    </lineage>
</organism>
<dbReference type="EMBL" id="CAJVCH010131193">
    <property type="protein sequence ID" value="CAG7726132.1"/>
    <property type="molecule type" value="Genomic_DNA"/>
</dbReference>
<feature type="non-terminal residue" evidence="1">
    <location>
        <position position="85"/>
    </location>
</feature>
<evidence type="ECO:0000313" key="2">
    <source>
        <dbReference type="Proteomes" id="UP000708208"/>
    </source>
</evidence>
<reference evidence="1" key="1">
    <citation type="submission" date="2021-06" db="EMBL/GenBank/DDBJ databases">
        <authorList>
            <person name="Hodson N. C."/>
            <person name="Mongue J. A."/>
            <person name="Jaron S. K."/>
        </authorList>
    </citation>
    <scope>NUCLEOTIDE SEQUENCE</scope>
</reference>
<protein>
    <submittedName>
        <fullName evidence="1">Uncharacterized protein</fullName>
    </submittedName>
</protein>
<name>A0A8J2JTQ3_9HEXA</name>
<gene>
    <name evidence="1" type="ORF">AFUS01_LOCUS15059</name>
</gene>
<dbReference type="Proteomes" id="UP000708208">
    <property type="component" value="Unassembled WGS sequence"/>
</dbReference>
<proteinExistence type="predicted"/>
<accession>A0A8J2JTQ3</accession>